<dbReference type="PROSITE" id="PS50157">
    <property type="entry name" value="ZINC_FINGER_C2H2_2"/>
    <property type="match status" value="1"/>
</dbReference>
<dbReference type="InterPro" id="IPR013087">
    <property type="entry name" value="Znf_C2H2_type"/>
</dbReference>
<name>A0ABU6Z6F8_9FABA</name>
<evidence type="ECO:0000313" key="10">
    <source>
        <dbReference type="Proteomes" id="UP001341840"/>
    </source>
</evidence>
<dbReference type="Proteomes" id="UP001341840">
    <property type="component" value="Unassembled WGS sequence"/>
</dbReference>
<evidence type="ECO:0000259" key="8">
    <source>
        <dbReference type="PROSITE" id="PS50157"/>
    </source>
</evidence>
<evidence type="ECO:0000313" key="9">
    <source>
        <dbReference type="EMBL" id="MED6218162.1"/>
    </source>
</evidence>
<gene>
    <name evidence="9" type="ORF">PIB30_024344</name>
</gene>
<feature type="region of interest" description="Disordered" evidence="7">
    <location>
        <begin position="153"/>
        <end position="181"/>
    </location>
</feature>
<evidence type="ECO:0000256" key="3">
    <source>
        <dbReference type="ARBA" id="ARBA00022771"/>
    </source>
</evidence>
<feature type="domain" description="C2H2-type" evidence="8">
    <location>
        <begin position="26"/>
        <end position="53"/>
    </location>
</feature>
<evidence type="ECO:0000256" key="6">
    <source>
        <dbReference type="PROSITE-ProRule" id="PRU00042"/>
    </source>
</evidence>
<organism evidence="9 10">
    <name type="scientific">Stylosanthes scabra</name>
    <dbReference type="NCBI Taxonomy" id="79078"/>
    <lineage>
        <taxon>Eukaryota</taxon>
        <taxon>Viridiplantae</taxon>
        <taxon>Streptophyta</taxon>
        <taxon>Embryophyta</taxon>
        <taxon>Tracheophyta</taxon>
        <taxon>Spermatophyta</taxon>
        <taxon>Magnoliopsida</taxon>
        <taxon>eudicotyledons</taxon>
        <taxon>Gunneridae</taxon>
        <taxon>Pentapetalae</taxon>
        <taxon>rosids</taxon>
        <taxon>fabids</taxon>
        <taxon>Fabales</taxon>
        <taxon>Fabaceae</taxon>
        <taxon>Papilionoideae</taxon>
        <taxon>50 kb inversion clade</taxon>
        <taxon>dalbergioids sensu lato</taxon>
        <taxon>Dalbergieae</taxon>
        <taxon>Pterocarpus clade</taxon>
        <taxon>Stylosanthes</taxon>
    </lineage>
</organism>
<evidence type="ECO:0000256" key="1">
    <source>
        <dbReference type="ARBA" id="ARBA00004123"/>
    </source>
</evidence>
<keyword evidence="2" id="KW-0479">Metal-binding</keyword>
<evidence type="ECO:0000256" key="5">
    <source>
        <dbReference type="ARBA" id="ARBA00023242"/>
    </source>
</evidence>
<sequence length="193" mass="21881">MEAVEETVMRVEESQEEEDAAISRVFPCLYCSRTFYSSQALGGHQNAHRKERITARNAKKASAEYSHLLFASSLTTAPTVFPSTLISEHATNLTYFPSHHHISQGFIGNDAVLPYHHISQRFVGNNAVLPYRLSEGIDERRFGGWQRSLRRSSGFNSVETPQQISLPKSDTQNLETRTKGERKYQELDLSLHL</sequence>
<dbReference type="PROSITE" id="PS00028">
    <property type="entry name" value="ZINC_FINGER_C2H2_1"/>
    <property type="match status" value="1"/>
</dbReference>
<accession>A0ABU6Z6F8</accession>
<dbReference type="Pfam" id="PF13912">
    <property type="entry name" value="zf-C2H2_6"/>
    <property type="match status" value="1"/>
</dbReference>
<keyword evidence="5" id="KW-0539">Nucleus</keyword>
<dbReference type="PANTHER" id="PTHR47287:SF15">
    <property type="entry name" value="ZINC FINGER PROTEIN 3-LIKE"/>
    <property type="match status" value="1"/>
</dbReference>
<dbReference type="PANTHER" id="PTHR47287">
    <property type="entry name" value="C2H2 AND C2HC ZINC FINGERS SUPERFAMILY PROTEIN"/>
    <property type="match status" value="1"/>
</dbReference>
<keyword evidence="4" id="KW-0862">Zinc</keyword>
<dbReference type="EMBL" id="JASCZI010271947">
    <property type="protein sequence ID" value="MED6218162.1"/>
    <property type="molecule type" value="Genomic_DNA"/>
</dbReference>
<evidence type="ECO:0000256" key="4">
    <source>
        <dbReference type="ARBA" id="ARBA00022833"/>
    </source>
</evidence>
<keyword evidence="10" id="KW-1185">Reference proteome</keyword>
<feature type="compositionally biased region" description="Polar residues" evidence="7">
    <location>
        <begin position="153"/>
        <end position="175"/>
    </location>
</feature>
<proteinExistence type="predicted"/>
<dbReference type="InterPro" id="IPR036236">
    <property type="entry name" value="Znf_C2H2_sf"/>
</dbReference>
<keyword evidence="3 6" id="KW-0863">Zinc-finger</keyword>
<comment type="caution">
    <text evidence="9">The sequence shown here is derived from an EMBL/GenBank/DDBJ whole genome shotgun (WGS) entry which is preliminary data.</text>
</comment>
<dbReference type="SUPFAM" id="SSF57667">
    <property type="entry name" value="beta-beta-alpha zinc fingers"/>
    <property type="match status" value="1"/>
</dbReference>
<evidence type="ECO:0000256" key="2">
    <source>
        <dbReference type="ARBA" id="ARBA00022723"/>
    </source>
</evidence>
<dbReference type="InterPro" id="IPR044246">
    <property type="entry name" value="ZFP3-like"/>
</dbReference>
<evidence type="ECO:0000256" key="7">
    <source>
        <dbReference type="SAM" id="MobiDB-lite"/>
    </source>
</evidence>
<protein>
    <recommendedName>
        <fullName evidence="8">C2H2-type domain-containing protein</fullName>
    </recommendedName>
</protein>
<dbReference type="Gene3D" id="3.30.160.60">
    <property type="entry name" value="Classic Zinc Finger"/>
    <property type="match status" value="1"/>
</dbReference>
<reference evidence="9 10" key="1">
    <citation type="journal article" date="2023" name="Plants (Basel)">
        <title>Bridging the Gap: Combining Genomics and Transcriptomics Approaches to Understand Stylosanthes scabra, an Orphan Legume from the Brazilian Caatinga.</title>
        <authorList>
            <person name="Ferreira-Neto J.R.C."/>
            <person name="da Silva M.D."/>
            <person name="Binneck E."/>
            <person name="de Melo N.F."/>
            <person name="da Silva R.H."/>
            <person name="de Melo A.L.T.M."/>
            <person name="Pandolfi V."/>
            <person name="Bustamante F.O."/>
            <person name="Brasileiro-Vidal A.C."/>
            <person name="Benko-Iseppon A.M."/>
        </authorList>
    </citation>
    <scope>NUCLEOTIDE SEQUENCE [LARGE SCALE GENOMIC DNA]</scope>
    <source>
        <tissue evidence="9">Leaves</tissue>
    </source>
</reference>
<comment type="subcellular location">
    <subcellularLocation>
        <location evidence="1">Nucleus</location>
    </subcellularLocation>
</comment>